<dbReference type="Proteomes" id="UP001236620">
    <property type="component" value="Unassembled WGS sequence"/>
</dbReference>
<dbReference type="RefSeq" id="WP_307445579.1">
    <property type="nucleotide sequence ID" value="NZ_JAUSWP010000010.1"/>
</dbReference>
<evidence type="ECO:0000313" key="2">
    <source>
        <dbReference type="Proteomes" id="UP001236620"/>
    </source>
</evidence>
<organism evidence="1 2">
    <name type="scientific">Mycoplasma yeatsii</name>
    <dbReference type="NCBI Taxonomy" id="51365"/>
    <lineage>
        <taxon>Bacteria</taxon>
        <taxon>Bacillati</taxon>
        <taxon>Mycoplasmatota</taxon>
        <taxon>Mollicutes</taxon>
        <taxon>Mycoplasmataceae</taxon>
        <taxon>Mycoplasma</taxon>
    </lineage>
</organism>
<keyword evidence="2" id="KW-1185">Reference proteome</keyword>
<protein>
    <submittedName>
        <fullName evidence="1">Uncharacterized protein</fullName>
    </submittedName>
</protein>
<name>A0ABU0NG27_9MOLU</name>
<proteinExistence type="predicted"/>
<gene>
    <name evidence="1" type="ORF">J2Z63_000762</name>
</gene>
<evidence type="ECO:0000313" key="1">
    <source>
        <dbReference type="EMBL" id="MDQ0568112.1"/>
    </source>
</evidence>
<accession>A0ABU0NG27</accession>
<sequence>MLINDEIKNVILEKIKGSIIRTVGTRFDAYKRNFDNIYKNFDKIKCFKEGKEVKIFNGKNEVIHNFTSIVTFDQCFKTLVGLDFLDINLTGEYIPILKERSEKEIIDLIFSKYEKGNNQRYKNWINIYRQSKIIAFLIELKIIDENNINLLEFKKLKGKHEINFKDFKDTEIGYWDKEICSSTEMKNYIISKVLGHDFIKD</sequence>
<dbReference type="EMBL" id="JAUSWP010000010">
    <property type="protein sequence ID" value="MDQ0568112.1"/>
    <property type="molecule type" value="Genomic_DNA"/>
</dbReference>
<comment type="caution">
    <text evidence="1">The sequence shown here is derived from an EMBL/GenBank/DDBJ whole genome shotgun (WGS) entry which is preliminary data.</text>
</comment>
<reference evidence="1" key="1">
    <citation type="submission" date="2023-07" db="EMBL/GenBank/DDBJ databases">
        <title>Genomic Encyclopedia of Type Strains, Phase IV (KMG-IV): sequencing the most valuable type-strain genomes for metagenomic binning, comparative biology and taxonomic classification.</title>
        <authorList>
            <person name="Goeker M."/>
        </authorList>
    </citation>
    <scope>NUCLEOTIDE SEQUENCE [LARGE SCALE GENOMIC DNA]</scope>
    <source>
        <strain evidence="1">DSM 22019</strain>
    </source>
</reference>